<gene>
    <name evidence="2" type="ORF">B0H17DRAFT_126025</name>
</gene>
<name>A0AAD7G8A4_MYCRO</name>
<proteinExistence type="predicted"/>
<dbReference type="AlphaFoldDB" id="A0AAD7G8A4"/>
<feature type="region of interest" description="Disordered" evidence="1">
    <location>
        <begin position="194"/>
        <end position="215"/>
    </location>
</feature>
<feature type="region of interest" description="Disordered" evidence="1">
    <location>
        <begin position="120"/>
        <end position="147"/>
    </location>
</feature>
<feature type="compositionally biased region" description="Polar residues" evidence="1">
    <location>
        <begin position="52"/>
        <end position="64"/>
    </location>
</feature>
<feature type="region of interest" description="Disordered" evidence="1">
    <location>
        <begin position="1"/>
        <end position="106"/>
    </location>
</feature>
<comment type="caution">
    <text evidence="2">The sequence shown here is derived from an EMBL/GenBank/DDBJ whole genome shotgun (WGS) entry which is preliminary data.</text>
</comment>
<evidence type="ECO:0000313" key="2">
    <source>
        <dbReference type="EMBL" id="KAJ7676375.1"/>
    </source>
</evidence>
<feature type="compositionally biased region" description="Polar residues" evidence="1">
    <location>
        <begin position="1"/>
        <end position="11"/>
    </location>
</feature>
<accession>A0AAD7G8A4</accession>
<evidence type="ECO:0000313" key="3">
    <source>
        <dbReference type="Proteomes" id="UP001221757"/>
    </source>
</evidence>
<feature type="region of interest" description="Disordered" evidence="1">
    <location>
        <begin position="252"/>
        <end position="276"/>
    </location>
</feature>
<dbReference type="EMBL" id="JARKIE010000143">
    <property type="protein sequence ID" value="KAJ7676375.1"/>
    <property type="molecule type" value="Genomic_DNA"/>
</dbReference>
<protein>
    <submittedName>
        <fullName evidence="2">Uncharacterized protein</fullName>
    </submittedName>
</protein>
<reference evidence="2" key="1">
    <citation type="submission" date="2023-03" db="EMBL/GenBank/DDBJ databases">
        <title>Massive genome expansion in bonnet fungi (Mycena s.s.) driven by repeated elements and novel gene families across ecological guilds.</title>
        <authorList>
            <consortium name="Lawrence Berkeley National Laboratory"/>
            <person name="Harder C.B."/>
            <person name="Miyauchi S."/>
            <person name="Viragh M."/>
            <person name="Kuo A."/>
            <person name="Thoen E."/>
            <person name="Andreopoulos B."/>
            <person name="Lu D."/>
            <person name="Skrede I."/>
            <person name="Drula E."/>
            <person name="Henrissat B."/>
            <person name="Morin E."/>
            <person name="Kohler A."/>
            <person name="Barry K."/>
            <person name="LaButti K."/>
            <person name="Morin E."/>
            <person name="Salamov A."/>
            <person name="Lipzen A."/>
            <person name="Mereny Z."/>
            <person name="Hegedus B."/>
            <person name="Baldrian P."/>
            <person name="Stursova M."/>
            <person name="Weitz H."/>
            <person name="Taylor A."/>
            <person name="Grigoriev I.V."/>
            <person name="Nagy L.G."/>
            <person name="Martin F."/>
            <person name="Kauserud H."/>
        </authorList>
    </citation>
    <scope>NUCLEOTIDE SEQUENCE</scope>
    <source>
        <strain evidence="2">CBHHK067</strain>
    </source>
</reference>
<organism evidence="2 3">
    <name type="scientific">Mycena rosella</name>
    <name type="common">Pink bonnet</name>
    <name type="synonym">Agaricus rosellus</name>
    <dbReference type="NCBI Taxonomy" id="1033263"/>
    <lineage>
        <taxon>Eukaryota</taxon>
        <taxon>Fungi</taxon>
        <taxon>Dikarya</taxon>
        <taxon>Basidiomycota</taxon>
        <taxon>Agaricomycotina</taxon>
        <taxon>Agaricomycetes</taxon>
        <taxon>Agaricomycetidae</taxon>
        <taxon>Agaricales</taxon>
        <taxon>Marasmiineae</taxon>
        <taxon>Mycenaceae</taxon>
        <taxon>Mycena</taxon>
    </lineage>
</organism>
<evidence type="ECO:0000256" key="1">
    <source>
        <dbReference type="SAM" id="MobiDB-lite"/>
    </source>
</evidence>
<keyword evidence="3" id="KW-1185">Reference proteome</keyword>
<sequence length="351" mass="38162">MNCESPGTSTIRIPASERAESGISRAVPTAVHITPPLRPRTAPRKPARFVTRSATPHTTRTSSRPARPQPLRPRSARAALHSRERQRHAPLHAPPALRAPTSVRKPAHAPHLLHAPQVLRAPYQPHPGPNTSSGAGDEPTGRRASSANAASYRCRVSYLFVRLRLRVSPTLRLQLGFGSAKCARPAQGSRLCPTDALQPTSGGRHGDVRTVPQRRGRAKCALSRAYARTGQAGEGRLGVGCARPAYRSSLRTARSADAAAGGKEESEGSRGQQKRARRRWCIYHHVRRPQHPNPAGISRTCGAQCAWAAQVIVQGLRQAQSTKYQTRTGAFRFPRAWSDRGRNGMQAESEA</sequence>
<dbReference type="Proteomes" id="UP001221757">
    <property type="component" value="Unassembled WGS sequence"/>
</dbReference>